<gene>
    <name evidence="1" type="ORF">MARU1_003014</name>
</gene>
<proteinExistence type="predicted"/>
<dbReference type="GO" id="GO:0035241">
    <property type="term" value="F:protein-arginine omega-N monomethyltransferase activity"/>
    <property type="evidence" value="ECO:0007669"/>
    <property type="project" value="TreeGrafter"/>
</dbReference>
<accession>A0AAJ5Z4X1</accession>
<sequence>MRAEYIIEHMEEDEPEAPAHFPPWALLEYRHMLYHVGEGTTVHFTALSRASLDALHEAFRQPLPPLTQKPARFELHAESVTTLAQQRGWDTQRICLLDPKAPLPLSVRDAGLHGSTQAPFTHFLFGGILGDDPPRDRTASLRELGFPGRHLGSVQMSTDTALGVTKRVVEDGLRLGLDELRGVDGADRESDGRGALSFVDSPTLQFGRGESVELPYRYLVADPTTSEPLMAPGMRDIIYRDFDRTFDI</sequence>
<dbReference type="Pfam" id="PF04252">
    <property type="entry name" value="SFM1-like"/>
    <property type="match status" value="1"/>
</dbReference>
<dbReference type="EMBL" id="CP119921">
    <property type="protein sequence ID" value="WFD16970.1"/>
    <property type="molecule type" value="Genomic_DNA"/>
</dbReference>
<reference evidence="1 2" key="1">
    <citation type="submission" date="2023-03" db="EMBL/GenBank/DDBJ databases">
        <title>Mating type loci evolution in Malassezia.</title>
        <authorList>
            <person name="Coelho M.A."/>
        </authorList>
    </citation>
    <scope>NUCLEOTIDE SEQUENCE [LARGE SCALE GENOMIC DNA]</scope>
    <source>
        <strain evidence="1 2">CBS 13387</strain>
    </source>
</reference>
<dbReference type="PANTHER" id="PTHR35517:SF1">
    <property type="entry name" value="PROTEIN ARGININE N-METHYLTRANSFERASE SFM1"/>
    <property type="match status" value="1"/>
</dbReference>
<dbReference type="CDD" id="cd18090">
    <property type="entry name" value="Arginine_MT_Sfm1"/>
    <property type="match status" value="1"/>
</dbReference>
<organism evidence="1 2">
    <name type="scientific">Malassezia arunalokei</name>
    <dbReference type="NCBI Taxonomy" id="1514897"/>
    <lineage>
        <taxon>Eukaryota</taxon>
        <taxon>Fungi</taxon>
        <taxon>Dikarya</taxon>
        <taxon>Basidiomycota</taxon>
        <taxon>Ustilaginomycotina</taxon>
        <taxon>Malasseziomycetes</taxon>
        <taxon>Malasseziales</taxon>
        <taxon>Malasseziaceae</taxon>
        <taxon>Malassezia</taxon>
    </lineage>
</organism>
<dbReference type="InterPro" id="IPR007364">
    <property type="entry name" value="SFM1-like"/>
</dbReference>
<evidence type="ECO:0008006" key="3">
    <source>
        <dbReference type="Google" id="ProtNLM"/>
    </source>
</evidence>
<dbReference type="PANTHER" id="PTHR35517">
    <property type="entry name" value="PROTEIN ARGININE N-METHYLTRANSFERASE SFM1"/>
    <property type="match status" value="1"/>
</dbReference>
<dbReference type="AlphaFoldDB" id="A0AAJ5Z4X1"/>
<dbReference type="Proteomes" id="UP001217582">
    <property type="component" value="Chromosome 6"/>
</dbReference>
<name>A0AAJ5Z4X1_9BASI</name>
<keyword evidence="2" id="KW-1185">Reference proteome</keyword>
<protein>
    <recommendedName>
        <fullName evidence="3">DUF431-domain-containing protein</fullName>
    </recommendedName>
</protein>
<evidence type="ECO:0000313" key="2">
    <source>
        <dbReference type="Proteomes" id="UP001217582"/>
    </source>
</evidence>
<evidence type="ECO:0000313" key="1">
    <source>
        <dbReference type="EMBL" id="WFD16970.1"/>
    </source>
</evidence>